<evidence type="ECO:0000256" key="6">
    <source>
        <dbReference type="PIRSR" id="PIRSR015582-2"/>
    </source>
</evidence>
<gene>
    <name evidence="8" type="primary">mcl2</name>
    <name evidence="8" type="ORF">JSE7799_01568</name>
</gene>
<keyword evidence="8" id="KW-0378">Hydrolase</keyword>
<dbReference type="InterPro" id="IPR005000">
    <property type="entry name" value="Aldolase/citrate-lyase_domain"/>
</dbReference>
<dbReference type="GO" id="GO:0016787">
    <property type="term" value="F:hydrolase activity"/>
    <property type="evidence" value="ECO:0007669"/>
    <property type="project" value="UniProtKB-KW"/>
</dbReference>
<dbReference type="PANTHER" id="PTHR32308:SF10">
    <property type="entry name" value="CITRATE LYASE SUBUNIT BETA"/>
    <property type="match status" value="1"/>
</dbReference>
<dbReference type="Pfam" id="PF03328">
    <property type="entry name" value="HpcH_HpaI"/>
    <property type="match status" value="1"/>
</dbReference>
<evidence type="ECO:0000256" key="1">
    <source>
        <dbReference type="ARBA" id="ARBA00001946"/>
    </source>
</evidence>
<dbReference type="EC" id="3.1.2.-" evidence="8"/>
<dbReference type="PANTHER" id="PTHR32308">
    <property type="entry name" value="LYASE BETA SUBUNIT, PUTATIVE (AFU_ORTHOLOGUE AFUA_4G13030)-RELATED"/>
    <property type="match status" value="1"/>
</dbReference>
<dbReference type="STRING" id="313367.JSE7799_01568"/>
<protein>
    <submittedName>
        <fullName evidence="8">(3S)-malyl-CoA thioesterase</fullName>
        <ecNumber evidence="8">3.1.2.-</ecNumber>
    </submittedName>
</protein>
<feature type="binding site" evidence="5">
    <location>
        <position position="71"/>
    </location>
    <ligand>
        <name>substrate</name>
    </ligand>
</feature>
<reference evidence="8 9" key="1">
    <citation type="submission" date="2015-09" db="EMBL/GenBank/DDBJ databases">
        <authorList>
            <person name="Jackson K.R."/>
            <person name="Lunt B.L."/>
            <person name="Fisher J.N.B."/>
            <person name="Gardner A.V."/>
            <person name="Bailey M.E."/>
            <person name="Deus L.M."/>
            <person name="Earl A.S."/>
            <person name="Gibby P.D."/>
            <person name="Hartmann K.A."/>
            <person name="Liu J.E."/>
            <person name="Manci A.M."/>
            <person name="Nielsen D.A."/>
            <person name="Solomon M.B."/>
            <person name="Breakwell D.P."/>
            <person name="Burnett S.H."/>
            <person name="Grose J.H."/>
        </authorList>
    </citation>
    <scope>NUCLEOTIDE SEQUENCE [LARGE SCALE GENOMIC DNA]</scope>
    <source>
        <strain evidence="8 9">CECT 7799</strain>
    </source>
</reference>
<feature type="domain" description="HpcH/HpaI aldolase/citrate lyase" evidence="7">
    <location>
        <begin position="10"/>
        <end position="216"/>
    </location>
</feature>
<evidence type="ECO:0000256" key="4">
    <source>
        <dbReference type="ARBA" id="ARBA00022842"/>
    </source>
</evidence>
<dbReference type="GO" id="GO:0006107">
    <property type="term" value="P:oxaloacetate metabolic process"/>
    <property type="evidence" value="ECO:0007669"/>
    <property type="project" value="TreeGrafter"/>
</dbReference>
<comment type="cofactor">
    <cofactor evidence="1">
        <name>Mg(2+)</name>
        <dbReference type="ChEBI" id="CHEBI:18420"/>
    </cofactor>
</comment>
<evidence type="ECO:0000256" key="2">
    <source>
        <dbReference type="ARBA" id="ARBA00005568"/>
    </source>
</evidence>
<evidence type="ECO:0000313" key="9">
    <source>
        <dbReference type="Proteomes" id="UP000049455"/>
    </source>
</evidence>
<dbReference type="RefSeq" id="WP_055663118.1">
    <property type="nucleotide sequence ID" value="NZ_CYPR01000097.1"/>
</dbReference>
<dbReference type="GO" id="GO:0000287">
    <property type="term" value="F:magnesium ion binding"/>
    <property type="evidence" value="ECO:0007669"/>
    <property type="project" value="TreeGrafter"/>
</dbReference>
<keyword evidence="3 6" id="KW-0479">Metal-binding</keyword>
<dbReference type="OrthoDB" id="9800547at2"/>
<evidence type="ECO:0000256" key="3">
    <source>
        <dbReference type="ARBA" id="ARBA00022723"/>
    </source>
</evidence>
<dbReference type="Gene3D" id="3.20.20.60">
    <property type="entry name" value="Phosphoenolpyruvate-binding domains"/>
    <property type="match status" value="1"/>
</dbReference>
<organism evidence="8 9">
    <name type="scientific">Jannaschia seosinensis</name>
    <dbReference type="NCBI Taxonomy" id="313367"/>
    <lineage>
        <taxon>Bacteria</taxon>
        <taxon>Pseudomonadati</taxon>
        <taxon>Pseudomonadota</taxon>
        <taxon>Alphaproteobacteria</taxon>
        <taxon>Rhodobacterales</taxon>
        <taxon>Roseobacteraceae</taxon>
        <taxon>Jannaschia</taxon>
    </lineage>
</organism>
<sequence length="284" mass="29359">MTNPSTRPFRSVLYVPGSNPRAIAKARDLPVDAVILDLEDAVAPDAKPAARETVVAALGEGGFGPRTVLVRVNGAQTEWGAADLAAIVPHVPDGIVLPKVASPEECNIPGRLGTMRVWAMVETPEGVLNAAAIARAPEMGGLVIGTNDLAAALGCDPGADRMPLMVALQTCVLAARAAGIRCIDGVYNAFRDAEGLRAECEQGRALGMDGKSVIHPAQTETANAVFAPTAPEIDLARRRIAAHEAAVAEGRGVAVLDGAIVEQLHVDSARRLLSLAAAIAARKA</sequence>
<dbReference type="InterPro" id="IPR015813">
    <property type="entry name" value="Pyrv/PenolPyrv_kinase-like_dom"/>
</dbReference>
<comment type="similarity">
    <text evidence="2">Belongs to the HpcH/HpaI aldolase family.</text>
</comment>
<dbReference type="EMBL" id="CYPR01000097">
    <property type="protein sequence ID" value="CUH38850.1"/>
    <property type="molecule type" value="Genomic_DNA"/>
</dbReference>
<dbReference type="InterPro" id="IPR040442">
    <property type="entry name" value="Pyrv_kinase-like_dom_sf"/>
</dbReference>
<keyword evidence="9" id="KW-1185">Reference proteome</keyword>
<evidence type="ECO:0000313" key="8">
    <source>
        <dbReference type="EMBL" id="CUH38850.1"/>
    </source>
</evidence>
<dbReference type="Proteomes" id="UP000049455">
    <property type="component" value="Unassembled WGS sequence"/>
</dbReference>
<proteinExistence type="inferred from homology"/>
<evidence type="ECO:0000259" key="7">
    <source>
        <dbReference type="Pfam" id="PF03328"/>
    </source>
</evidence>
<dbReference type="SUPFAM" id="SSF51621">
    <property type="entry name" value="Phosphoenolpyruvate/pyruvate domain"/>
    <property type="match status" value="1"/>
</dbReference>
<accession>A0A0M7B809</accession>
<feature type="binding site" evidence="6">
    <location>
        <position position="122"/>
    </location>
    <ligand>
        <name>Mg(2+)</name>
        <dbReference type="ChEBI" id="CHEBI:18420"/>
    </ligand>
</feature>
<dbReference type="PIRSF" id="PIRSF015582">
    <property type="entry name" value="Cit_lyase_B"/>
    <property type="match status" value="1"/>
</dbReference>
<dbReference type="InterPro" id="IPR011206">
    <property type="entry name" value="Citrate_lyase_beta/mcl1/mcl2"/>
</dbReference>
<feature type="binding site" evidence="6">
    <location>
        <position position="148"/>
    </location>
    <ligand>
        <name>Mg(2+)</name>
        <dbReference type="ChEBI" id="CHEBI:18420"/>
    </ligand>
</feature>
<name>A0A0M7B809_9RHOB</name>
<feature type="binding site" evidence="5">
    <location>
        <position position="122"/>
    </location>
    <ligand>
        <name>substrate</name>
    </ligand>
</feature>
<evidence type="ECO:0000256" key="5">
    <source>
        <dbReference type="PIRSR" id="PIRSR015582-1"/>
    </source>
</evidence>
<dbReference type="AlphaFoldDB" id="A0A0M7B809"/>
<keyword evidence="4 6" id="KW-0460">Magnesium</keyword>